<name>A0ABS3RXV8_9ACTN</name>
<comment type="caution">
    <text evidence="1">The sequence shown here is derived from an EMBL/GenBank/DDBJ whole genome shotgun (WGS) entry which is preliminary data.</text>
</comment>
<protein>
    <submittedName>
        <fullName evidence="1">Uncharacterized protein</fullName>
    </submittedName>
</protein>
<accession>A0ABS3RXV8</accession>
<evidence type="ECO:0000313" key="2">
    <source>
        <dbReference type="Proteomes" id="UP000680206"/>
    </source>
</evidence>
<keyword evidence="2" id="KW-1185">Reference proteome</keyword>
<dbReference type="RefSeq" id="WP_208244951.1">
    <property type="nucleotide sequence ID" value="NZ_JAGEPF010000018.1"/>
</dbReference>
<sequence>MTGCGLAVRAGAWLRRALAALAERLPHFPDPHATCPAHGDRYCQSCHANPGTCADGGECSYWAATGMHWDTCANRIR</sequence>
<dbReference type="EMBL" id="JAGEPF010000018">
    <property type="protein sequence ID" value="MBO2461596.1"/>
    <property type="molecule type" value="Genomic_DNA"/>
</dbReference>
<proteinExistence type="predicted"/>
<reference evidence="1 2" key="1">
    <citation type="submission" date="2021-03" db="EMBL/GenBank/DDBJ databases">
        <title>Actinomadura violae sp. nov., isolated from lichen in Thailand.</title>
        <authorList>
            <person name="Kanchanasin P."/>
            <person name="Saeng-In P."/>
            <person name="Phongsopitanun W."/>
            <person name="Yuki M."/>
            <person name="Kudo T."/>
            <person name="Ohkuma M."/>
            <person name="Tanasupawat S."/>
        </authorList>
    </citation>
    <scope>NUCLEOTIDE SEQUENCE [LARGE SCALE GENOMIC DNA]</scope>
    <source>
        <strain evidence="1 2">LCR2-06</strain>
    </source>
</reference>
<gene>
    <name evidence="1" type="ORF">J4709_28915</name>
</gene>
<evidence type="ECO:0000313" key="1">
    <source>
        <dbReference type="EMBL" id="MBO2461596.1"/>
    </source>
</evidence>
<organism evidence="1 2">
    <name type="scientific">Actinomadura violacea</name>
    <dbReference type="NCBI Taxonomy" id="2819934"/>
    <lineage>
        <taxon>Bacteria</taxon>
        <taxon>Bacillati</taxon>
        <taxon>Actinomycetota</taxon>
        <taxon>Actinomycetes</taxon>
        <taxon>Streptosporangiales</taxon>
        <taxon>Thermomonosporaceae</taxon>
        <taxon>Actinomadura</taxon>
    </lineage>
</organism>
<dbReference type="Proteomes" id="UP000680206">
    <property type="component" value="Unassembled WGS sequence"/>
</dbReference>